<protein>
    <submittedName>
        <fullName evidence="1">Glycosyl transferase</fullName>
    </submittedName>
</protein>
<keyword evidence="1" id="KW-0808">Transferase</keyword>
<gene>
    <name evidence="1" type="ORF">DXN05_05600</name>
</gene>
<accession>A0A3E1NR67</accession>
<evidence type="ECO:0000313" key="2">
    <source>
        <dbReference type="Proteomes" id="UP000261284"/>
    </source>
</evidence>
<sequence>MRIFYAVQATGNGHIARAIELLPFLQQYGSVDVFLSGSNSNLPAALPVQYKSKGISLFYNKKGGLDYGKMVKAFQPRRVWKEARALPVDRYDLVINDFESITSLACWLKNVPCINFGHQASFQSAHTPRPASKDRMGELVLKRYAPATDYVGLHFDNYDKFIFSPVLKQSVLQATPVDKGHITVYLSHYADEIVAASLKQLPGVRFEVFSKKVKQPVTDGNITFIPINNEGFNQSMITSRGVITGAGFETPAEALYLGKRLLCLPIKGQYEQWCNAAALEQFNVPVVPSIGANFAAVVDDWLQSPLPKQLQLRQSTGEIVRHAVHKGLSLRQHEPGFTLKGLLAPEDILAVG</sequence>
<dbReference type="RefSeq" id="WP_116846186.1">
    <property type="nucleotide sequence ID" value="NZ_QTJU01000001.1"/>
</dbReference>
<evidence type="ECO:0000313" key="1">
    <source>
        <dbReference type="EMBL" id="RFM30431.1"/>
    </source>
</evidence>
<dbReference type="AlphaFoldDB" id="A0A3E1NR67"/>
<proteinExistence type="predicted"/>
<dbReference type="SUPFAM" id="SSF53756">
    <property type="entry name" value="UDP-Glycosyltransferase/glycogen phosphorylase"/>
    <property type="match status" value="1"/>
</dbReference>
<name>A0A3E1NR67_9BACT</name>
<dbReference type="Proteomes" id="UP000261284">
    <property type="component" value="Unassembled WGS sequence"/>
</dbReference>
<organism evidence="1 2">
    <name type="scientific">Deminuibacter soli</name>
    <dbReference type="NCBI Taxonomy" id="2291815"/>
    <lineage>
        <taxon>Bacteria</taxon>
        <taxon>Pseudomonadati</taxon>
        <taxon>Bacteroidota</taxon>
        <taxon>Chitinophagia</taxon>
        <taxon>Chitinophagales</taxon>
        <taxon>Chitinophagaceae</taxon>
        <taxon>Deminuibacter</taxon>
    </lineage>
</organism>
<dbReference type="GO" id="GO:0016740">
    <property type="term" value="F:transferase activity"/>
    <property type="evidence" value="ECO:0007669"/>
    <property type="project" value="UniProtKB-KW"/>
</dbReference>
<keyword evidence="2" id="KW-1185">Reference proteome</keyword>
<dbReference type="EMBL" id="QTJU01000001">
    <property type="protein sequence ID" value="RFM30431.1"/>
    <property type="molecule type" value="Genomic_DNA"/>
</dbReference>
<comment type="caution">
    <text evidence="1">The sequence shown here is derived from an EMBL/GenBank/DDBJ whole genome shotgun (WGS) entry which is preliminary data.</text>
</comment>
<dbReference type="Pfam" id="PF13528">
    <property type="entry name" value="Glyco_trans_1_3"/>
    <property type="match status" value="1"/>
</dbReference>
<dbReference type="OrthoDB" id="9793805at2"/>
<reference evidence="1 2" key="1">
    <citation type="submission" date="2018-08" db="EMBL/GenBank/DDBJ databases">
        <title>Chitinophagaceae sp. K23C18032701, a novel bacterium isolated from forest soil.</title>
        <authorList>
            <person name="Wang C."/>
        </authorList>
    </citation>
    <scope>NUCLEOTIDE SEQUENCE [LARGE SCALE GENOMIC DNA]</scope>
    <source>
        <strain evidence="1 2">K23C18032701</strain>
    </source>
</reference>